<feature type="compositionally biased region" description="Polar residues" evidence="1">
    <location>
        <begin position="1"/>
        <end position="20"/>
    </location>
</feature>
<feature type="non-terminal residue" evidence="3">
    <location>
        <position position="1092"/>
    </location>
</feature>
<feature type="compositionally biased region" description="Polar residues" evidence="1">
    <location>
        <begin position="586"/>
        <end position="597"/>
    </location>
</feature>
<feature type="transmembrane region" description="Helical" evidence="2">
    <location>
        <begin position="332"/>
        <end position="354"/>
    </location>
</feature>
<sequence length="1092" mass="116170">IASGSVNSRTNLGHSCNRILSPQDPPASLPSSHVALDNHWQLRTGGPGESVGSHGSVNRAAAVVARSTAWTTKDEVAGDLSVEHELCICCPELQFPEIDEESGTDRGDGSGAESANQSSSHHRGGGGGGGGLNCSRSRRSVSTGGGGGAHQQPQQQQRQSIAFTVASSGGAETESVLAEIGARVAKGDAKSDDGLVRVGDTHAPMTNHSALPSSTSAALSASTKSTTNATTTSATTGDDAAALYSTAIGSFLSYRWFTDERTEAAYRSYTTHSATKADVIWTACSAVLSLSCLFATLVYSSIQEHDTIALIIASWVSCLALLMIAVLAPPPWFTSAMTSHLVAGGYATFARYLLSDAMIAQHAEYYYNEWNLWRVLDTPIAVLDHTSLRTVLYFVLWCMPMVSYATITFMVPSEGNIVGNSQLIWLIVMLNWSLVRPMWVRPVVAFSMDGVLCTAYFLRTFARFDTNPIARVTALYMEAAIFLYSGIVRLVLDSSMRAAFATELEAQQLKDILERDQKKLEGIVEMVATDGIASRFIEHSRRQRRDEVRRRRHNDGGLSSSLNAAAPLRQRVFREFAGWHYGAPPTTVTDRVTNSTAPSNHQLSPAPPPPPQEQLPNNSSTVSRSLNPLVARHIHEGGDAGNMLPSVASSTLETIGGVVNGIPAAFLILDADDVSRPITERGRRGAAVDELQVMVSPASPRTTISNNNNNNNNGRGGGTSAGRDEYLGESNINSSTTQRARFLTSNETVTTTAPSTVQDEAIHPKKPLQSDDGRQQLQLRPPVSSLYTLVAAQVTGATVVGPPPVVVINTNSPTNRLHRATNYYSASPPSPLSPRRDQHAIITHHSNNSHQGDHHRTLVTMTANHLNDDGAHPLKSTAWSTSVWEVPIAIIRLDRNLSLATRQRTTTTAPDLSMLRTSENSKSEGASHRPGEHRTATFKGKIPRLSIVSDGGGGYDDDGDDDEDEPAAAAAAAATSTELSSPHRVVAFDARRRSSAAAAEQFTKGGVTPRVAYASIPNNNVDVVAAAHQSTTAAAAASTTHQSTTSAAASTTVLLGDTILTTTDNGLASSSPHAALGLFSRAATVFDHSSGG</sequence>
<feature type="compositionally biased region" description="Basic and acidic residues" evidence="1">
    <location>
        <begin position="538"/>
        <end position="549"/>
    </location>
</feature>
<feature type="compositionally biased region" description="Acidic residues" evidence="1">
    <location>
        <begin position="955"/>
        <end position="966"/>
    </location>
</feature>
<organism evidence="3 4">
    <name type="scientific">Bodo saltans</name>
    <name type="common">Flagellated protozoan</name>
    <dbReference type="NCBI Taxonomy" id="75058"/>
    <lineage>
        <taxon>Eukaryota</taxon>
        <taxon>Discoba</taxon>
        <taxon>Euglenozoa</taxon>
        <taxon>Kinetoplastea</taxon>
        <taxon>Metakinetoplastina</taxon>
        <taxon>Eubodonida</taxon>
        <taxon>Bodonidae</taxon>
        <taxon>Bodo</taxon>
    </lineage>
</organism>
<feature type="region of interest" description="Disordered" evidence="1">
    <location>
        <begin position="98"/>
        <end position="160"/>
    </location>
</feature>
<evidence type="ECO:0000256" key="2">
    <source>
        <dbReference type="SAM" id="Phobius"/>
    </source>
</evidence>
<keyword evidence="2" id="KW-1133">Transmembrane helix</keyword>
<dbReference type="Proteomes" id="UP000051952">
    <property type="component" value="Unassembled WGS sequence"/>
</dbReference>
<evidence type="ECO:0000313" key="3">
    <source>
        <dbReference type="EMBL" id="CUI15464.1"/>
    </source>
</evidence>
<feature type="region of interest" description="Disordered" evidence="1">
    <location>
        <begin position="188"/>
        <end position="219"/>
    </location>
</feature>
<keyword evidence="2" id="KW-0472">Membrane</keyword>
<feature type="compositionally biased region" description="Basic and acidic residues" evidence="1">
    <location>
        <begin position="919"/>
        <end position="935"/>
    </location>
</feature>
<feature type="region of interest" description="Disordered" evidence="1">
    <location>
        <begin position="584"/>
        <end position="623"/>
    </location>
</feature>
<feature type="compositionally biased region" description="Low complexity" evidence="1">
    <location>
        <begin position="150"/>
        <end position="160"/>
    </location>
</feature>
<feature type="region of interest" description="Disordered" evidence="1">
    <location>
        <begin position="1"/>
        <end position="32"/>
    </location>
</feature>
<feature type="region of interest" description="Disordered" evidence="1">
    <location>
        <begin position="904"/>
        <end position="976"/>
    </location>
</feature>
<feature type="region of interest" description="Disordered" evidence="1">
    <location>
        <begin position="538"/>
        <end position="561"/>
    </location>
</feature>
<accession>A0A0S4KLH8</accession>
<feature type="transmembrane region" description="Helical" evidence="2">
    <location>
        <begin position="442"/>
        <end position="462"/>
    </location>
</feature>
<feature type="compositionally biased region" description="Polar residues" evidence="1">
    <location>
        <begin position="904"/>
        <end position="918"/>
    </location>
</feature>
<evidence type="ECO:0000256" key="1">
    <source>
        <dbReference type="SAM" id="MobiDB-lite"/>
    </source>
</evidence>
<feature type="transmembrane region" description="Helical" evidence="2">
    <location>
        <begin position="279"/>
        <end position="300"/>
    </location>
</feature>
<feature type="compositionally biased region" description="Low complexity" evidence="1">
    <location>
        <begin position="209"/>
        <end position="219"/>
    </location>
</feature>
<gene>
    <name evidence="3" type="ORF">BSAL_43655</name>
</gene>
<feature type="compositionally biased region" description="Basic and acidic residues" evidence="1">
    <location>
        <begin position="760"/>
        <end position="774"/>
    </location>
</feature>
<dbReference type="VEuPathDB" id="TriTrypDB:BSAL_43655"/>
<feature type="transmembrane region" description="Helical" evidence="2">
    <location>
        <begin position="391"/>
        <end position="411"/>
    </location>
</feature>
<feature type="transmembrane region" description="Helical" evidence="2">
    <location>
        <begin position="307"/>
        <end position="326"/>
    </location>
</feature>
<evidence type="ECO:0000313" key="4">
    <source>
        <dbReference type="Proteomes" id="UP000051952"/>
    </source>
</evidence>
<protein>
    <submittedName>
        <fullName evidence="3">Transmembrane protein, putative</fullName>
    </submittedName>
</protein>
<keyword evidence="4" id="KW-1185">Reference proteome</keyword>
<dbReference type="EMBL" id="CYKH01002166">
    <property type="protein sequence ID" value="CUI15464.1"/>
    <property type="molecule type" value="Genomic_DNA"/>
</dbReference>
<proteinExistence type="predicted"/>
<dbReference type="AlphaFoldDB" id="A0A0S4KLH8"/>
<feature type="non-terminal residue" evidence="3">
    <location>
        <position position="1"/>
    </location>
</feature>
<feature type="region of interest" description="Disordered" evidence="1">
    <location>
        <begin position="697"/>
        <end position="775"/>
    </location>
</feature>
<reference evidence="4" key="1">
    <citation type="submission" date="2015-09" db="EMBL/GenBank/DDBJ databases">
        <authorList>
            <consortium name="Pathogen Informatics"/>
        </authorList>
    </citation>
    <scope>NUCLEOTIDE SEQUENCE [LARGE SCALE GENOMIC DNA]</scope>
    <source>
        <strain evidence="4">Lake Konstanz</strain>
    </source>
</reference>
<keyword evidence="2 3" id="KW-0812">Transmembrane</keyword>
<feature type="compositionally biased region" description="Polar residues" evidence="1">
    <location>
        <begin position="730"/>
        <end position="758"/>
    </location>
</feature>
<name>A0A0S4KLH8_BODSA</name>
<feature type="transmembrane region" description="Helical" evidence="2">
    <location>
        <begin position="474"/>
        <end position="492"/>
    </location>
</feature>